<comment type="caution">
    <text evidence="10">The sequence shown here is derived from an EMBL/GenBank/DDBJ whole genome shotgun (WGS) entry which is preliminary data.</text>
</comment>
<evidence type="ECO:0000259" key="6">
    <source>
        <dbReference type="Pfam" id="PF00931"/>
    </source>
</evidence>
<accession>A0A8T1N4S6</accession>
<evidence type="ECO:0000313" key="11">
    <source>
        <dbReference type="Proteomes" id="UP000811609"/>
    </source>
</evidence>
<dbReference type="GO" id="GO:0006952">
    <property type="term" value="P:defense response"/>
    <property type="evidence" value="ECO:0007669"/>
    <property type="project" value="UniProtKB-KW"/>
</dbReference>
<keyword evidence="2" id="KW-0677">Repeat</keyword>
<dbReference type="Pfam" id="PF18052">
    <property type="entry name" value="Rx_N"/>
    <property type="match status" value="1"/>
</dbReference>
<dbReference type="Pfam" id="PF00931">
    <property type="entry name" value="NB-ARC"/>
    <property type="match status" value="1"/>
</dbReference>
<evidence type="ECO:0000259" key="7">
    <source>
        <dbReference type="Pfam" id="PF18052"/>
    </source>
</evidence>
<keyword evidence="4" id="KW-0611">Plant defense</keyword>
<name>A0A8T1N4S6_CARIL</name>
<dbReference type="InterPro" id="IPR058922">
    <property type="entry name" value="WHD_DRP"/>
</dbReference>
<keyword evidence="3" id="KW-0547">Nucleotide-binding</keyword>
<dbReference type="Proteomes" id="UP000811609">
    <property type="component" value="Chromosome 16"/>
</dbReference>
<gene>
    <name evidence="10" type="ORF">CIPAW_16G069700</name>
</gene>
<dbReference type="PANTHER" id="PTHR36766:SF51">
    <property type="entry name" value="DISEASE RESISTANCE RPP13-LIKE PROTEIN 1"/>
    <property type="match status" value="1"/>
</dbReference>
<dbReference type="PANTHER" id="PTHR36766">
    <property type="entry name" value="PLANT BROAD-SPECTRUM MILDEW RESISTANCE PROTEIN RPW8"/>
    <property type="match status" value="1"/>
</dbReference>
<evidence type="ECO:0000259" key="9">
    <source>
        <dbReference type="Pfam" id="PF25019"/>
    </source>
</evidence>
<dbReference type="FunFam" id="3.40.50.300:FF:001091">
    <property type="entry name" value="Probable disease resistance protein At1g61300"/>
    <property type="match status" value="1"/>
</dbReference>
<reference evidence="10" key="1">
    <citation type="submission" date="2020-12" db="EMBL/GenBank/DDBJ databases">
        <title>WGS assembly of Carya illinoinensis cv. Pawnee.</title>
        <authorList>
            <person name="Platts A."/>
            <person name="Shu S."/>
            <person name="Wright S."/>
            <person name="Barry K."/>
            <person name="Edger P."/>
            <person name="Pires J.C."/>
            <person name="Schmutz J."/>
        </authorList>
    </citation>
    <scope>NUCLEOTIDE SEQUENCE</scope>
    <source>
        <tissue evidence="10">Leaf</tissue>
    </source>
</reference>
<proteinExistence type="predicted"/>
<organism evidence="10 11">
    <name type="scientific">Carya illinoinensis</name>
    <name type="common">Pecan</name>
    <dbReference type="NCBI Taxonomy" id="32201"/>
    <lineage>
        <taxon>Eukaryota</taxon>
        <taxon>Viridiplantae</taxon>
        <taxon>Streptophyta</taxon>
        <taxon>Embryophyta</taxon>
        <taxon>Tracheophyta</taxon>
        <taxon>Spermatophyta</taxon>
        <taxon>Magnoliopsida</taxon>
        <taxon>eudicotyledons</taxon>
        <taxon>Gunneridae</taxon>
        <taxon>Pentapetalae</taxon>
        <taxon>rosids</taxon>
        <taxon>fabids</taxon>
        <taxon>Fagales</taxon>
        <taxon>Juglandaceae</taxon>
        <taxon>Carya</taxon>
    </lineage>
</organism>
<feature type="domain" description="Disease resistance N-terminal" evidence="7">
    <location>
        <begin position="7"/>
        <end position="99"/>
    </location>
</feature>
<evidence type="ECO:0000256" key="1">
    <source>
        <dbReference type="ARBA" id="ARBA00022614"/>
    </source>
</evidence>
<evidence type="ECO:0000256" key="4">
    <source>
        <dbReference type="ARBA" id="ARBA00022821"/>
    </source>
</evidence>
<feature type="domain" description="NB-ARC" evidence="6">
    <location>
        <begin position="185"/>
        <end position="360"/>
    </location>
</feature>
<dbReference type="InterPro" id="IPR002182">
    <property type="entry name" value="NB-ARC"/>
</dbReference>
<dbReference type="Pfam" id="PF23559">
    <property type="entry name" value="WHD_DRP"/>
    <property type="match status" value="1"/>
</dbReference>
<dbReference type="Pfam" id="PF25019">
    <property type="entry name" value="LRR_R13L1-DRL21"/>
    <property type="match status" value="1"/>
</dbReference>
<dbReference type="SMART" id="SM00364">
    <property type="entry name" value="LRR_BAC"/>
    <property type="match status" value="4"/>
</dbReference>
<feature type="domain" description="Disease resistance protein winged helix" evidence="8">
    <location>
        <begin position="445"/>
        <end position="513"/>
    </location>
</feature>
<keyword evidence="5" id="KW-0067">ATP-binding</keyword>
<evidence type="ECO:0000256" key="5">
    <source>
        <dbReference type="ARBA" id="ARBA00022840"/>
    </source>
</evidence>
<evidence type="ECO:0000256" key="3">
    <source>
        <dbReference type="ARBA" id="ARBA00022741"/>
    </source>
</evidence>
<feature type="domain" description="R13L1/DRL21-like LRR repeat region" evidence="9">
    <location>
        <begin position="708"/>
        <end position="834"/>
    </location>
</feature>
<keyword evidence="1" id="KW-0433">Leucine-rich repeat</keyword>
<dbReference type="GO" id="GO:0043531">
    <property type="term" value="F:ADP binding"/>
    <property type="evidence" value="ECO:0007669"/>
    <property type="project" value="InterPro"/>
</dbReference>
<sequence length="1413" mass="159635">MAVGELFLSAFLQVLFDRLASPELLKFARQEGLRKQLHEWGKTLAVIRKVLDDAEDKQYTEEIVKRWLDDLRNLAYDLEDILDEFTTEALRRQLLMGESQAATTSKVRNLVPSCCTGLTPSAVNMKIKLRSKITEITARFNDLVTQKDQLNLQKSDSLRPNKRREIPPTTSVVTEDLIYGREEVTKAVVQLLVSEEHSGSLIKVNVIPILGMGGIGKTALAQLVYNDKKVHSFFDLKGWACVSEDFDVTRVTKSVLQSLTLESENHDGKDLNWLQIKLKEKLLGKRFLVVLDDVWNENYNDWILLRTPFEAGAPGSSIVITTRNQAVSKLMGTIEIKPFHLELLSYEACLSIFSQHALDARDFNSHPNLKSIVEEIVKRCKGLPLAVKTVGGLLRSTQEHEEWENVLKSKIWDIPEERSGIAPALMLSYHNLPSHLKRCFAYCSILPKDYEFEEKEVVLLWMAEGLIQPLQEDKKLEDLGTEYFRNLWSRSFFQQSCINKSRFIMHDLINDLAQSVAGDTCFRIEDRSIGNGKQGNISIEARHSSYLGSRHDSTKKFEVFTKLTSLRTFLPFMLPNGWNCYLAHYVPFVLVPALRCLRVLSFKGYCIFQLSDSIGELKHLRYLDVSKTKIRRLPESISTLYNLQTLLLENCSCLKKLPSMFGNLVNLRYLNIEGANSLEGMPLQIGKLTRLQTLSNFVLGKSNCSGVKELGPLVDLGGTLRISRLENEIEPKDAKDAKLIEKPKVRGLWLQWNNNVDEAKDRTSELEILNGLQPHEGLKELVISYYGGKKFPIWLSRPSFSHMVSLTIKNCKKCTSLPSLGKLPKLKFLTIKGMASVKNVGQEFCGHGSTECFSSLMTLSFTNMKEWENWCPCEMFPVLRELSLSSCPKLLGKLPKSLPLLNRVQINDCGLLVVSVSSFPDQCKIVVDQSDGVLCGSNLVTFKSIISDSVHTISELTCRIEGFDVEGLETLGIERWEEVKHLWSNDVGSLPHLPFLRILCIGNCDKLASLVAEEGLQLGMPSTLETIWIGHCKALESLPKAMMYNNTCLAYIHIFECDSLTHFARGQLPPTLKRLEIWYCKNMRKLVEQEDDDTINACSTIPSLLEILSIDTCPSLESLISSGELLVALRELRIVNCPKLESVAKNFHQNSYLESIIISECENLKFLNGFDLLPSSNLRKLHIFSCEKILALPNGIYNLTSLQSLQIKNCPNILSFPVEGLPANLTILRISNLKITEALLDWGLNNLTFLNELEISDCQQLVSFSKMTLPDSLTDLTISNCSNLECLSFEGLRELASLKTLSISNCEKWASFPENGLPSSLLDLHISNCQKLRSFPNNGLPPSLLELHISNCQKLRSFPKNGLPPSLQKLRIHKCLLLEERCKKDQGGDWHRIADIPYVGINDKYIYDTETEE</sequence>
<evidence type="ECO:0000256" key="2">
    <source>
        <dbReference type="ARBA" id="ARBA00022737"/>
    </source>
</evidence>
<dbReference type="InterPro" id="IPR056789">
    <property type="entry name" value="LRR_R13L1-DRL21"/>
</dbReference>
<keyword evidence="11" id="KW-1185">Reference proteome</keyword>
<dbReference type="GO" id="GO:0005524">
    <property type="term" value="F:ATP binding"/>
    <property type="evidence" value="ECO:0007669"/>
    <property type="project" value="UniProtKB-KW"/>
</dbReference>
<dbReference type="EMBL" id="CM031824">
    <property type="protein sequence ID" value="KAG6625062.1"/>
    <property type="molecule type" value="Genomic_DNA"/>
</dbReference>
<dbReference type="InterPro" id="IPR041118">
    <property type="entry name" value="Rx_N"/>
</dbReference>
<evidence type="ECO:0000313" key="10">
    <source>
        <dbReference type="EMBL" id="KAG6625062.1"/>
    </source>
</evidence>
<evidence type="ECO:0008006" key="12">
    <source>
        <dbReference type="Google" id="ProtNLM"/>
    </source>
</evidence>
<protein>
    <recommendedName>
        <fullName evidence="12">Disease resistance RPP13-like protein 1</fullName>
    </recommendedName>
</protein>
<evidence type="ECO:0000259" key="8">
    <source>
        <dbReference type="Pfam" id="PF23559"/>
    </source>
</evidence>